<organism evidence="1 2">
    <name type="scientific">Trifolium medium</name>
    <dbReference type="NCBI Taxonomy" id="97028"/>
    <lineage>
        <taxon>Eukaryota</taxon>
        <taxon>Viridiplantae</taxon>
        <taxon>Streptophyta</taxon>
        <taxon>Embryophyta</taxon>
        <taxon>Tracheophyta</taxon>
        <taxon>Spermatophyta</taxon>
        <taxon>Magnoliopsida</taxon>
        <taxon>eudicotyledons</taxon>
        <taxon>Gunneridae</taxon>
        <taxon>Pentapetalae</taxon>
        <taxon>rosids</taxon>
        <taxon>fabids</taxon>
        <taxon>Fabales</taxon>
        <taxon>Fabaceae</taxon>
        <taxon>Papilionoideae</taxon>
        <taxon>50 kb inversion clade</taxon>
        <taxon>NPAAA clade</taxon>
        <taxon>Hologalegina</taxon>
        <taxon>IRL clade</taxon>
        <taxon>Trifolieae</taxon>
        <taxon>Trifolium</taxon>
    </lineage>
</organism>
<feature type="non-terminal residue" evidence="1">
    <location>
        <position position="82"/>
    </location>
</feature>
<evidence type="ECO:0000313" key="1">
    <source>
        <dbReference type="EMBL" id="MCI55645.1"/>
    </source>
</evidence>
<accession>A0A392T5T2</accession>
<protein>
    <submittedName>
        <fullName evidence="1">Uncharacterized protein</fullName>
    </submittedName>
</protein>
<evidence type="ECO:0000313" key="2">
    <source>
        <dbReference type="Proteomes" id="UP000265520"/>
    </source>
</evidence>
<dbReference type="AlphaFoldDB" id="A0A392T5T2"/>
<feature type="non-terminal residue" evidence="1">
    <location>
        <position position="1"/>
    </location>
</feature>
<proteinExistence type="predicted"/>
<keyword evidence="2" id="KW-1185">Reference proteome</keyword>
<dbReference type="Proteomes" id="UP000265520">
    <property type="component" value="Unassembled WGS sequence"/>
</dbReference>
<comment type="caution">
    <text evidence="1">The sequence shown here is derived from an EMBL/GenBank/DDBJ whole genome shotgun (WGS) entry which is preliminary data.</text>
</comment>
<reference evidence="1 2" key="1">
    <citation type="journal article" date="2018" name="Front. Plant Sci.">
        <title>Red Clover (Trifolium pratense) and Zigzag Clover (T. medium) - A Picture of Genomic Similarities and Differences.</title>
        <authorList>
            <person name="Dluhosova J."/>
            <person name="Istvanek J."/>
            <person name="Nedelnik J."/>
            <person name="Repkova J."/>
        </authorList>
    </citation>
    <scope>NUCLEOTIDE SEQUENCE [LARGE SCALE GENOMIC DNA]</scope>
    <source>
        <strain evidence="2">cv. 10/8</strain>
        <tissue evidence="1">Leaf</tissue>
    </source>
</reference>
<name>A0A392T5T2_9FABA</name>
<sequence>PWGWTPPTWGVPPCLYPTSQWTRPTGPSRQPGILGQRPQAHTATISPVPTDIAAAMHTMSLTPPDSMWYMDTGASSHTVASQ</sequence>
<dbReference type="EMBL" id="LXQA010499579">
    <property type="protein sequence ID" value="MCI55645.1"/>
    <property type="molecule type" value="Genomic_DNA"/>
</dbReference>